<reference evidence="10" key="1">
    <citation type="submission" date="2016-10" db="EMBL/GenBank/DDBJ databases">
        <authorList>
            <person name="Varghese N."/>
        </authorList>
    </citation>
    <scope>NUCLEOTIDE SEQUENCE [LARGE SCALE GENOMIC DNA]</scope>
    <source>
        <strain evidence="10">DSM 17980</strain>
    </source>
</reference>
<evidence type="ECO:0000256" key="3">
    <source>
        <dbReference type="ARBA" id="ARBA00022692"/>
    </source>
</evidence>
<evidence type="ECO:0000256" key="5">
    <source>
        <dbReference type="ARBA" id="ARBA00023136"/>
    </source>
</evidence>
<feature type="domain" description="VTT" evidence="8">
    <location>
        <begin position="33"/>
        <end position="151"/>
    </location>
</feature>
<keyword evidence="3 6" id="KW-0812">Transmembrane</keyword>
<name>A0A1I7IFC2_9BACL</name>
<accession>A0A1I7IFC2</accession>
<dbReference type="STRING" id="392015.SAMN05421543_106188"/>
<evidence type="ECO:0000256" key="2">
    <source>
        <dbReference type="ARBA" id="ARBA00022475"/>
    </source>
</evidence>
<dbReference type="EMBL" id="FPBV01000006">
    <property type="protein sequence ID" value="SFU71635.1"/>
    <property type="molecule type" value="Genomic_DNA"/>
</dbReference>
<keyword evidence="5 6" id="KW-0472">Membrane</keyword>
<comment type="similarity">
    <text evidence="6">Belongs to the TVP38/TMEM64 family.</text>
</comment>
<sequence>MFAHWMHVIHQGGAMAAVVGFALIVVVSYVPLLPIPVIAAAMGAVLPYWPALLVAWAAATLAAVSKFWLERLFFQKHVQRLFSRYKGWEALVRFLDRNGFAAVLLTRLVPIFPSALINFASAVTGISMSAFTLATALGKLPAIMTFTLAGHHLHKHVWVTGVLVALYILIVGWVGWRLKRALSERPAAQEAGQPEAKENAHAASHNPGTPRDPGDGGGPPEG</sequence>
<dbReference type="PANTHER" id="PTHR12677:SF59">
    <property type="entry name" value="GOLGI APPARATUS MEMBRANE PROTEIN TVP38-RELATED"/>
    <property type="match status" value="1"/>
</dbReference>
<comment type="caution">
    <text evidence="6">Lacks conserved residue(s) required for the propagation of feature annotation.</text>
</comment>
<feature type="transmembrane region" description="Helical" evidence="6">
    <location>
        <begin position="48"/>
        <end position="69"/>
    </location>
</feature>
<evidence type="ECO:0000256" key="4">
    <source>
        <dbReference type="ARBA" id="ARBA00022989"/>
    </source>
</evidence>
<keyword evidence="4 6" id="KW-1133">Transmembrane helix</keyword>
<evidence type="ECO:0000256" key="7">
    <source>
        <dbReference type="SAM" id="MobiDB-lite"/>
    </source>
</evidence>
<comment type="subcellular location">
    <subcellularLocation>
        <location evidence="1 6">Cell membrane</location>
        <topology evidence="1 6">Multi-pass membrane protein</topology>
    </subcellularLocation>
</comment>
<feature type="transmembrane region" description="Helical" evidence="6">
    <location>
        <begin position="12"/>
        <end position="42"/>
    </location>
</feature>
<gene>
    <name evidence="9" type="ORF">SAMN05421543_106188</name>
</gene>
<organism evidence="9 10">
    <name type="scientific">Alicyclobacillus macrosporangiidus</name>
    <dbReference type="NCBI Taxonomy" id="392015"/>
    <lineage>
        <taxon>Bacteria</taxon>
        <taxon>Bacillati</taxon>
        <taxon>Bacillota</taxon>
        <taxon>Bacilli</taxon>
        <taxon>Bacillales</taxon>
        <taxon>Alicyclobacillaceae</taxon>
        <taxon>Alicyclobacillus</taxon>
    </lineage>
</organism>
<dbReference type="InterPro" id="IPR015414">
    <property type="entry name" value="TMEM64"/>
</dbReference>
<dbReference type="Pfam" id="PF09335">
    <property type="entry name" value="VTT_dom"/>
    <property type="match status" value="1"/>
</dbReference>
<evidence type="ECO:0000256" key="6">
    <source>
        <dbReference type="RuleBase" id="RU366058"/>
    </source>
</evidence>
<dbReference type="Proteomes" id="UP000183508">
    <property type="component" value="Unassembled WGS sequence"/>
</dbReference>
<dbReference type="GO" id="GO:0005886">
    <property type="term" value="C:plasma membrane"/>
    <property type="evidence" value="ECO:0007669"/>
    <property type="project" value="UniProtKB-SubCell"/>
</dbReference>
<evidence type="ECO:0000313" key="10">
    <source>
        <dbReference type="Proteomes" id="UP000183508"/>
    </source>
</evidence>
<keyword evidence="2 6" id="KW-1003">Cell membrane</keyword>
<dbReference type="eggNOG" id="COG0398">
    <property type="taxonomic scope" value="Bacteria"/>
</dbReference>
<protein>
    <recommendedName>
        <fullName evidence="6">TVP38/TMEM64 family membrane protein</fullName>
    </recommendedName>
</protein>
<dbReference type="AlphaFoldDB" id="A0A1I7IFC2"/>
<feature type="transmembrane region" description="Helical" evidence="6">
    <location>
        <begin position="157"/>
        <end position="176"/>
    </location>
</feature>
<dbReference type="InterPro" id="IPR032816">
    <property type="entry name" value="VTT_dom"/>
</dbReference>
<evidence type="ECO:0000259" key="8">
    <source>
        <dbReference type="Pfam" id="PF09335"/>
    </source>
</evidence>
<dbReference type="RefSeq" id="WP_074951134.1">
    <property type="nucleotide sequence ID" value="NZ_FPBV01000006.1"/>
</dbReference>
<evidence type="ECO:0000256" key="1">
    <source>
        <dbReference type="ARBA" id="ARBA00004651"/>
    </source>
</evidence>
<evidence type="ECO:0000313" key="9">
    <source>
        <dbReference type="EMBL" id="SFU71635.1"/>
    </source>
</evidence>
<dbReference type="PANTHER" id="PTHR12677">
    <property type="entry name" value="GOLGI APPARATUS MEMBRANE PROTEIN TVP38-RELATED"/>
    <property type="match status" value="1"/>
</dbReference>
<feature type="transmembrane region" description="Helical" evidence="6">
    <location>
        <begin position="115"/>
        <end position="137"/>
    </location>
</feature>
<keyword evidence="10" id="KW-1185">Reference proteome</keyword>
<proteinExistence type="inferred from homology"/>
<feature type="region of interest" description="Disordered" evidence="7">
    <location>
        <begin position="185"/>
        <end position="222"/>
    </location>
</feature>